<dbReference type="PANTHER" id="PTHR30386">
    <property type="entry name" value="MEMBRANE FUSION SUBUNIT OF EMRAB-TOLC MULTIDRUG EFFLUX PUMP"/>
    <property type="match status" value="1"/>
</dbReference>
<proteinExistence type="predicted"/>
<dbReference type="Gene3D" id="1.10.287.470">
    <property type="entry name" value="Helix hairpin bin"/>
    <property type="match status" value="1"/>
</dbReference>
<keyword evidence="3" id="KW-1133">Transmembrane helix</keyword>
<dbReference type="eggNOG" id="COG1566">
    <property type="taxonomic scope" value="Bacteria"/>
</dbReference>
<dbReference type="Proteomes" id="UP000028007">
    <property type="component" value="Unassembled WGS sequence"/>
</dbReference>
<reference evidence="6 7" key="1">
    <citation type="journal article" date="1992" name="Int. J. Syst. Bacteriol.">
        <title>Sphingobacterium antarcticus sp. nov. a Psychrotrophic Bacterium from the Soils of Schirmacher Oasis, Antarctica.</title>
        <authorList>
            <person name="Shivaji S."/>
            <person name="Ray M.K."/>
            <person name="Rao N.S."/>
            <person name="Saiserr L."/>
            <person name="Jagannadham M.V."/>
            <person name="Kumar G.S."/>
            <person name="Reddy G."/>
            <person name="Bhargava P.M."/>
        </authorList>
    </citation>
    <scope>NUCLEOTIDE SEQUENCE [LARGE SCALE GENOMIC DNA]</scope>
    <source>
        <strain evidence="6 7">4BY</strain>
    </source>
</reference>
<dbReference type="GO" id="GO:0055085">
    <property type="term" value="P:transmembrane transport"/>
    <property type="evidence" value="ECO:0007669"/>
    <property type="project" value="InterPro"/>
</dbReference>
<comment type="caution">
    <text evidence="6">The sequence shown here is derived from an EMBL/GenBank/DDBJ whole genome shotgun (WGS) entry which is preliminary data.</text>
</comment>
<dbReference type="AlphaFoldDB" id="A0A081PKS8"/>
<gene>
    <name evidence="6" type="ORF">N180_03385</name>
</gene>
<dbReference type="Gene3D" id="2.40.50.100">
    <property type="match status" value="1"/>
</dbReference>
<evidence type="ECO:0000256" key="2">
    <source>
        <dbReference type="ARBA" id="ARBA00022692"/>
    </source>
</evidence>
<feature type="domain" description="Multidrug resistance protein MdtA-like barrel-sandwich hybrid" evidence="5">
    <location>
        <begin position="53"/>
        <end position="249"/>
    </location>
</feature>
<keyword evidence="7" id="KW-1185">Reference proteome</keyword>
<dbReference type="OrthoDB" id="9811754at2"/>
<dbReference type="Gene3D" id="2.40.30.170">
    <property type="match status" value="1"/>
</dbReference>
<evidence type="ECO:0000313" key="6">
    <source>
        <dbReference type="EMBL" id="KEQ31301.1"/>
    </source>
</evidence>
<dbReference type="SUPFAM" id="SSF111369">
    <property type="entry name" value="HlyD-like secretion proteins"/>
    <property type="match status" value="2"/>
</dbReference>
<dbReference type="InterPro" id="IPR050739">
    <property type="entry name" value="MFP"/>
</dbReference>
<evidence type="ECO:0000259" key="5">
    <source>
        <dbReference type="Pfam" id="PF25917"/>
    </source>
</evidence>
<dbReference type="InterPro" id="IPR058625">
    <property type="entry name" value="MdtA-like_BSH"/>
</dbReference>
<name>A0A081PKS8_9SPHI</name>
<dbReference type="PANTHER" id="PTHR30386:SF26">
    <property type="entry name" value="TRANSPORT PROTEIN COMB"/>
    <property type="match status" value="1"/>
</dbReference>
<organism evidence="6 7">
    <name type="scientific">Pedobacter antarcticus 4BY</name>
    <dbReference type="NCBI Taxonomy" id="1358423"/>
    <lineage>
        <taxon>Bacteria</taxon>
        <taxon>Pseudomonadati</taxon>
        <taxon>Bacteroidota</taxon>
        <taxon>Sphingobacteriia</taxon>
        <taxon>Sphingobacteriales</taxon>
        <taxon>Sphingobacteriaceae</taxon>
        <taxon>Pedobacter</taxon>
    </lineage>
</organism>
<dbReference type="GO" id="GO:0016020">
    <property type="term" value="C:membrane"/>
    <property type="evidence" value="ECO:0007669"/>
    <property type="project" value="UniProtKB-SubCell"/>
</dbReference>
<evidence type="ECO:0000256" key="3">
    <source>
        <dbReference type="ARBA" id="ARBA00022989"/>
    </source>
</evidence>
<keyword evidence="4" id="KW-0472">Membrane</keyword>
<accession>A0A081PKS8</accession>
<protein>
    <submittedName>
        <fullName evidence="6">Multidrug transporter</fullName>
    </submittedName>
</protein>
<evidence type="ECO:0000256" key="1">
    <source>
        <dbReference type="ARBA" id="ARBA00004167"/>
    </source>
</evidence>
<evidence type="ECO:0000256" key="4">
    <source>
        <dbReference type="ARBA" id="ARBA00023136"/>
    </source>
</evidence>
<keyword evidence="2" id="KW-0812">Transmembrane</keyword>
<evidence type="ECO:0000313" key="7">
    <source>
        <dbReference type="Proteomes" id="UP000028007"/>
    </source>
</evidence>
<sequence>METVEKKQSSAKKTLKIGLAGLVSIVVCYFVFNKVNHALNHENTDNAQIETNSVPVLSRIPGYISKFSLLDYQVVKEGDTIAIIDDHEYTLAVQQAEADLLGAKADLSSAQSQLPTIGSNKQVASAGISVEEVAVQKAKRDVARDEALFKEGSITQRQFENSQSAYETAQKMLISSRSRLTQASTQTGTAEAQIAKAKANIAAKETALQSARLNLSYTRIIAPSTGKVGKTNLRKGQYVQGGQQLFSLVSNEKYWVVANFKETQIEHMKVGQPVNIKVDGYPNHTISGKISGFSDATGAKFSLLPPDNSTGNFVKVTQRVPVIIDIDDLASLQTILKAGLSVEADVKIH</sequence>
<comment type="subcellular location">
    <subcellularLocation>
        <location evidence="1">Membrane</location>
        <topology evidence="1">Single-pass membrane protein</topology>
    </subcellularLocation>
</comment>
<dbReference type="RefSeq" id="WP_037438366.1">
    <property type="nucleotide sequence ID" value="NZ_JNFF01000019.1"/>
</dbReference>
<dbReference type="EMBL" id="JNFF01000019">
    <property type="protein sequence ID" value="KEQ31301.1"/>
    <property type="molecule type" value="Genomic_DNA"/>
</dbReference>
<dbReference type="Pfam" id="PF25917">
    <property type="entry name" value="BSH_RND"/>
    <property type="match status" value="1"/>
</dbReference>